<dbReference type="PANTHER" id="PTHR43788">
    <property type="entry name" value="DNA2/NAM7 HELICASE FAMILY MEMBER"/>
    <property type="match status" value="1"/>
</dbReference>
<dbReference type="GO" id="GO:0006310">
    <property type="term" value="P:DNA recombination"/>
    <property type="evidence" value="ECO:0007669"/>
    <property type="project" value="TreeGrafter"/>
</dbReference>
<dbReference type="OrthoDB" id="9803432at2"/>
<evidence type="ECO:0000256" key="2">
    <source>
        <dbReference type="ARBA" id="ARBA00022840"/>
    </source>
</evidence>
<dbReference type="GO" id="GO:0009338">
    <property type="term" value="C:exodeoxyribonuclease V complex"/>
    <property type="evidence" value="ECO:0007669"/>
    <property type="project" value="TreeGrafter"/>
</dbReference>
<dbReference type="Gene3D" id="2.30.30.940">
    <property type="match status" value="1"/>
</dbReference>
<protein>
    <submittedName>
        <fullName evidence="4">Exodeoxyribonuclease V subunit alpha</fullName>
    </submittedName>
</protein>
<dbReference type="Gene3D" id="3.40.50.300">
    <property type="entry name" value="P-loop containing nucleotide triphosphate hydrolases"/>
    <property type="match status" value="2"/>
</dbReference>
<dbReference type="SMART" id="SM00382">
    <property type="entry name" value="AAA"/>
    <property type="match status" value="1"/>
</dbReference>
<accession>A0A2K8NTY5</accession>
<dbReference type="EMBL" id="CP024963">
    <property type="protein sequence ID" value="ATZ17315.1"/>
    <property type="molecule type" value="Genomic_DNA"/>
</dbReference>
<dbReference type="InterPro" id="IPR027785">
    <property type="entry name" value="UvrD-like_helicase_C"/>
</dbReference>
<proteinExistence type="predicted"/>
<dbReference type="Gene3D" id="1.10.10.2220">
    <property type="match status" value="1"/>
</dbReference>
<sequence length="735" mass="84374">MEHKIIRGYITKILTKKDNGWAMALFCMENNAKMQIKIKGSISSMKIKMLYEIQGTIEEHAVYGKSFNVMNFKPAPVNSPEAVINFLSGNNFPGVGKKYAKLIVEHFNENTIAKIKENYQALYSVKDLPKHLAMIIETQLKMMDQENHLQILFYENGLKIDIYNSVKILCESEREANVVFENHFFSFAQRHKIKPFNEVDKVAVHFGLDVKSSERIGYWIQKNAVDIAFNSGDTYTSFGIIKRKTIKDLALTEEEYEQGLTYACENNLVYIDGEKFYSSEAWEDEQVIVDSLIEILKQKTTTKLKPDYEKEIKAIEKEIAFETGILNFKYDDDQIKALTIFIQNPVTLITGGPGTGKTRLIQGMIKLYEKIYRKTNYTIAAPTGKASARLKETLKLAIPGTIHKLLEADEKDNFRKNKDNPLTYDLIIIDEISMVDNHLFANLLNAKGELKKIVLVGDYNQLPSVSYGNIFEDLIRSNVFKKVKLNQIHRQKEGNGIIALAKAIETNTIDEFDWEGHREIETLFDSNVEKMLKNIQVDYQYQLENIKHSPFDYQVIAPMYGGNMGIENLNTFIQASFNKNITQSKEVYDRNRYRFAKNDKIMYLKNESTMDLTNGEIGIIQNLKMEHKKFIHADVKFDNGKIITLKPENFNDVSLAYAASVHKTQGSEYNRVVLVIEPGHASSMFLNQKLIYTAITRAKEKIMIVGNFNTLIQAIKTQARSRKTTIIDKLKQQII</sequence>
<evidence type="ECO:0000259" key="3">
    <source>
        <dbReference type="SMART" id="SM00382"/>
    </source>
</evidence>
<keyword evidence="1" id="KW-0547">Nucleotide-binding</keyword>
<keyword evidence="5" id="KW-1185">Reference proteome</keyword>
<dbReference type="SUPFAM" id="SSF52540">
    <property type="entry name" value="P-loop containing nucleoside triphosphate hydrolases"/>
    <property type="match status" value="2"/>
</dbReference>
<dbReference type="GO" id="GO:0017116">
    <property type="term" value="F:single-stranded DNA helicase activity"/>
    <property type="evidence" value="ECO:0007669"/>
    <property type="project" value="TreeGrafter"/>
</dbReference>
<dbReference type="InterPro" id="IPR003593">
    <property type="entry name" value="AAA+_ATPase"/>
</dbReference>
<gene>
    <name evidence="4" type="primary">recD</name>
    <name evidence="4" type="ORF">ELUMI_v1c05930</name>
</gene>
<dbReference type="RefSeq" id="WP_025734233.1">
    <property type="nucleotide sequence ID" value="NZ_CP024963.1"/>
</dbReference>
<reference evidence="4 5" key="1">
    <citation type="submission" date="2017-11" db="EMBL/GenBank/DDBJ databases">
        <title>Genome sequence of Entomoplasma luminosum PIMN-1 (ATCC 49195).</title>
        <authorList>
            <person name="Lo W.-S."/>
            <person name="Gasparich G.E."/>
            <person name="Kuo C.-H."/>
        </authorList>
    </citation>
    <scope>NUCLEOTIDE SEQUENCE [LARGE SCALE GENOMIC DNA]</scope>
    <source>
        <strain evidence="4 5">PIMN-1</strain>
    </source>
</reference>
<evidence type="ECO:0000313" key="4">
    <source>
        <dbReference type="EMBL" id="ATZ17315.1"/>
    </source>
</evidence>
<name>A0A2K8NTY5_9MOLU</name>
<dbReference type="Proteomes" id="UP000232063">
    <property type="component" value="Chromosome"/>
</dbReference>
<dbReference type="CDD" id="cd18809">
    <property type="entry name" value="SF1_C_RecD"/>
    <property type="match status" value="1"/>
</dbReference>
<organism evidence="4 5">
    <name type="scientific">Williamsoniiplasma luminosum</name>
    <dbReference type="NCBI Taxonomy" id="214888"/>
    <lineage>
        <taxon>Bacteria</taxon>
        <taxon>Bacillati</taxon>
        <taxon>Mycoplasmatota</taxon>
        <taxon>Mollicutes</taxon>
        <taxon>Entomoplasmatales</taxon>
        <taxon>Williamsoniiplasma</taxon>
    </lineage>
</organism>
<dbReference type="PANTHER" id="PTHR43788:SF6">
    <property type="entry name" value="DNA HELICASE B"/>
    <property type="match status" value="1"/>
</dbReference>
<dbReference type="Pfam" id="PF23139">
    <property type="entry name" value="OB_YrrC"/>
    <property type="match status" value="1"/>
</dbReference>
<dbReference type="GO" id="GO:0005524">
    <property type="term" value="F:ATP binding"/>
    <property type="evidence" value="ECO:0007669"/>
    <property type="project" value="UniProtKB-KW"/>
</dbReference>
<keyword evidence="2" id="KW-0067">ATP-binding</keyword>
<feature type="domain" description="AAA+ ATPase" evidence="3">
    <location>
        <begin position="343"/>
        <end position="489"/>
    </location>
</feature>
<evidence type="ECO:0000256" key="1">
    <source>
        <dbReference type="ARBA" id="ARBA00022741"/>
    </source>
</evidence>
<dbReference type="InterPro" id="IPR050534">
    <property type="entry name" value="Coronavir_polyprotein_1ab"/>
</dbReference>
<evidence type="ECO:0000313" key="5">
    <source>
        <dbReference type="Proteomes" id="UP000232063"/>
    </source>
</evidence>
<dbReference type="InterPro" id="IPR027417">
    <property type="entry name" value="P-loop_NTPase"/>
</dbReference>
<dbReference type="KEGG" id="elj:ELUMI_v1c05930"/>
<dbReference type="CDD" id="cd17933">
    <property type="entry name" value="DEXSc_RecD-like"/>
    <property type="match status" value="1"/>
</dbReference>
<dbReference type="AlphaFoldDB" id="A0A2K8NTY5"/>
<dbReference type="InterPro" id="IPR055446">
    <property type="entry name" value="RecD2_N_OB"/>
</dbReference>
<dbReference type="Pfam" id="PF13538">
    <property type="entry name" value="UvrD_C_2"/>
    <property type="match status" value="1"/>
</dbReference>
<dbReference type="Pfam" id="PF13245">
    <property type="entry name" value="AAA_19"/>
    <property type="match status" value="1"/>
</dbReference>